<evidence type="ECO:0000259" key="1">
    <source>
        <dbReference type="Pfam" id="PF13545"/>
    </source>
</evidence>
<protein>
    <submittedName>
        <fullName evidence="2">CRP-like cAMP-binding protein</fullName>
    </submittedName>
</protein>
<name>A0A7W6A4M0_9CAUL</name>
<accession>A0A7W6A4M0</accession>
<comment type="caution">
    <text evidence="2">The sequence shown here is derived from an EMBL/GenBank/DDBJ whole genome shotgun (WGS) entry which is preliminary data.</text>
</comment>
<dbReference type="EMBL" id="JACIDA010000001">
    <property type="protein sequence ID" value="MBB3871640.1"/>
    <property type="molecule type" value="Genomic_DNA"/>
</dbReference>
<dbReference type="Proteomes" id="UP000532936">
    <property type="component" value="Unassembled WGS sequence"/>
</dbReference>
<dbReference type="RefSeq" id="WP_183195798.1">
    <property type="nucleotide sequence ID" value="NZ_JACIDA010000001.1"/>
</dbReference>
<feature type="domain" description="HTH crp-type" evidence="1">
    <location>
        <begin position="166"/>
        <end position="231"/>
    </location>
</feature>
<dbReference type="InterPro" id="IPR036390">
    <property type="entry name" value="WH_DNA-bd_sf"/>
</dbReference>
<evidence type="ECO:0000313" key="3">
    <source>
        <dbReference type="Proteomes" id="UP000532936"/>
    </source>
</evidence>
<dbReference type="Gene3D" id="2.60.120.10">
    <property type="entry name" value="Jelly Rolls"/>
    <property type="match status" value="1"/>
</dbReference>
<dbReference type="SUPFAM" id="SSF46785">
    <property type="entry name" value="Winged helix' DNA-binding domain"/>
    <property type="match status" value="1"/>
</dbReference>
<dbReference type="Pfam" id="PF13545">
    <property type="entry name" value="HTH_Crp_2"/>
    <property type="match status" value="1"/>
</dbReference>
<organism evidence="2 3">
    <name type="scientific">Brevundimonas mediterranea</name>
    <dbReference type="NCBI Taxonomy" id="74329"/>
    <lineage>
        <taxon>Bacteria</taxon>
        <taxon>Pseudomonadati</taxon>
        <taxon>Pseudomonadota</taxon>
        <taxon>Alphaproteobacteria</taxon>
        <taxon>Caulobacterales</taxon>
        <taxon>Caulobacteraceae</taxon>
        <taxon>Brevundimonas</taxon>
    </lineage>
</organism>
<sequence>MPQEQSSAFAPDCLAEACAPARQRPASAASGLTTETLRLWKAFAPLTPERRRWALSVGVVEPRRAGDFHLGAGEVAVIVSGCLATEAAGSDLSAEVLGPGHVVATGTGRSVAGQWITDGEIYRVALADWLDRAGEAGMLHLLNAEDRRRARLERRLVCVGRHLAAARVADLLLSINRAAPRQDILLSQERIGDMLGLRRSTVNGSCRALEGAGGARTGRGKIRILDACGLTKAACGCHAAP</sequence>
<reference evidence="2 3" key="1">
    <citation type="submission" date="2020-08" db="EMBL/GenBank/DDBJ databases">
        <title>Genomic Encyclopedia of Type Strains, Phase IV (KMG-IV): sequencing the most valuable type-strain genomes for metagenomic binning, comparative biology and taxonomic classification.</title>
        <authorList>
            <person name="Goeker M."/>
        </authorList>
    </citation>
    <scope>NUCLEOTIDE SEQUENCE [LARGE SCALE GENOMIC DNA]</scope>
    <source>
        <strain evidence="2 3">DSM 14878</strain>
    </source>
</reference>
<dbReference type="AlphaFoldDB" id="A0A7W6A4M0"/>
<proteinExistence type="predicted"/>
<dbReference type="GO" id="GO:0006355">
    <property type="term" value="P:regulation of DNA-templated transcription"/>
    <property type="evidence" value="ECO:0007669"/>
    <property type="project" value="InterPro"/>
</dbReference>
<dbReference type="GO" id="GO:0003677">
    <property type="term" value="F:DNA binding"/>
    <property type="evidence" value="ECO:0007669"/>
    <property type="project" value="InterPro"/>
</dbReference>
<gene>
    <name evidence="2" type="ORF">GGR11_001154</name>
</gene>
<dbReference type="InterPro" id="IPR012318">
    <property type="entry name" value="HTH_CRP"/>
</dbReference>
<dbReference type="InterPro" id="IPR014710">
    <property type="entry name" value="RmlC-like_jellyroll"/>
</dbReference>
<evidence type="ECO:0000313" key="2">
    <source>
        <dbReference type="EMBL" id="MBB3871640.1"/>
    </source>
</evidence>